<evidence type="ECO:0000259" key="1">
    <source>
        <dbReference type="Pfam" id="PF00078"/>
    </source>
</evidence>
<protein>
    <recommendedName>
        <fullName evidence="1">Reverse transcriptase domain-containing protein</fullName>
    </recommendedName>
</protein>
<dbReference type="InterPro" id="IPR053134">
    <property type="entry name" value="RNA-dir_DNA_polymerase"/>
</dbReference>
<dbReference type="CDD" id="cd01647">
    <property type="entry name" value="RT_LTR"/>
    <property type="match status" value="1"/>
</dbReference>
<dbReference type="Gene3D" id="3.30.70.270">
    <property type="match status" value="1"/>
</dbReference>
<dbReference type="PANTHER" id="PTHR24559">
    <property type="entry name" value="TRANSPOSON TY3-I GAG-POL POLYPROTEIN"/>
    <property type="match status" value="1"/>
</dbReference>
<dbReference type="Gene3D" id="3.10.10.10">
    <property type="entry name" value="HIV Type 1 Reverse Transcriptase, subunit A, domain 1"/>
    <property type="match status" value="1"/>
</dbReference>
<dbReference type="EMBL" id="JARYMX010000008">
    <property type="protein sequence ID" value="KAJ9538011.1"/>
    <property type="molecule type" value="Genomic_DNA"/>
</dbReference>
<proteinExistence type="predicted"/>
<dbReference type="InterPro" id="IPR043128">
    <property type="entry name" value="Rev_trsase/Diguanyl_cyclase"/>
</dbReference>
<evidence type="ECO:0000313" key="3">
    <source>
        <dbReference type="Proteomes" id="UP001172457"/>
    </source>
</evidence>
<gene>
    <name evidence="2" type="ORF">OSB04_030744</name>
</gene>
<reference evidence="2" key="1">
    <citation type="submission" date="2023-03" db="EMBL/GenBank/DDBJ databases">
        <title>Chromosome-scale reference genome and RAD-based genetic map of yellow starthistle (Centaurea solstitialis) reveal putative structural variation and QTLs associated with invader traits.</title>
        <authorList>
            <person name="Reatini B."/>
            <person name="Cang F.A."/>
            <person name="Jiang Q."/>
            <person name="Mckibben M.T.W."/>
            <person name="Barker M.S."/>
            <person name="Rieseberg L.H."/>
            <person name="Dlugosch K.M."/>
        </authorList>
    </citation>
    <scope>NUCLEOTIDE SEQUENCE</scope>
    <source>
        <strain evidence="2">CAN-66</strain>
        <tissue evidence="2">Leaf</tissue>
    </source>
</reference>
<dbReference type="Proteomes" id="UP001172457">
    <property type="component" value="Chromosome 8"/>
</dbReference>
<dbReference type="InterPro" id="IPR043502">
    <property type="entry name" value="DNA/RNA_pol_sf"/>
</dbReference>
<dbReference type="PANTHER" id="PTHR24559:SF444">
    <property type="entry name" value="REVERSE TRANSCRIPTASE DOMAIN-CONTAINING PROTEIN"/>
    <property type="match status" value="1"/>
</dbReference>
<comment type="caution">
    <text evidence="2">The sequence shown here is derived from an EMBL/GenBank/DDBJ whole genome shotgun (WGS) entry which is preliminary data.</text>
</comment>
<dbReference type="InterPro" id="IPR000477">
    <property type="entry name" value="RT_dom"/>
</dbReference>
<sequence length="226" mass="25772">MKQVESMTPNPNRYEEGKCDSWHKLVESNLACTDCAEQQVVVRILSGGELTIEGDGRGLSKICILAKARKHVLQRASSHLMYVISSRVEIKKKKETGVLVVSECPDAYPDDLPGFSFEMQDLTKLMVKNIYPLPRIDDLFDRLPGAMWFSKIDLRSGEEEVHKTAFCTRYMHFEFIGMPFGLMNVPIAFMDLMNRVCSLLLGKSVIVYISDLLIYSRSKKELMEHL</sequence>
<feature type="domain" description="Reverse transcriptase" evidence="1">
    <location>
        <begin position="118"/>
        <end position="226"/>
    </location>
</feature>
<dbReference type="AlphaFoldDB" id="A0AA38W7G7"/>
<keyword evidence="3" id="KW-1185">Reference proteome</keyword>
<accession>A0AA38W7G7</accession>
<organism evidence="2 3">
    <name type="scientific">Centaurea solstitialis</name>
    <name type="common">yellow star-thistle</name>
    <dbReference type="NCBI Taxonomy" id="347529"/>
    <lineage>
        <taxon>Eukaryota</taxon>
        <taxon>Viridiplantae</taxon>
        <taxon>Streptophyta</taxon>
        <taxon>Embryophyta</taxon>
        <taxon>Tracheophyta</taxon>
        <taxon>Spermatophyta</taxon>
        <taxon>Magnoliopsida</taxon>
        <taxon>eudicotyledons</taxon>
        <taxon>Gunneridae</taxon>
        <taxon>Pentapetalae</taxon>
        <taxon>asterids</taxon>
        <taxon>campanulids</taxon>
        <taxon>Asterales</taxon>
        <taxon>Asteraceae</taxon>
        <taxon>Carduoideae</taxon>
        <taxon>Cardueae</taxon>
        <taxon>Centaureinae</taxon>
        <taxon>Centaurea</taxon>
    </lineage>
</organism>
<name>A0AA38W7G7_9ASTR</name>
<dbReference type="Pfam" id="PF00078">
    <property type="entry name" value="RVT_1"/>
    <property type="match status" value="1"/>
</dbReference>
<evidence type="ECO:0000313" key="2">
    <source>
        <dbReference type="EMBL" id="KAJ9538011.1"/>
    </source>
</evidence>
<dbReference type="SUPFAM" id="SSF56672">
    <property type="entry name" value="DNA/RNA polymerases"/>
    <property type="match status" value="1"/>
</dbReference>